<evidence type="ECO:0000256" key="10">
    <source>
        <dbReference type="RuleBase" id="RU362123"/>
    </source>
</evidence>
<evidence type="ECO:0000313" key="13">
    <source>
        <dbReference type="EMBL" id="MEI9404596.1"/>
    </source>
</evidence>
<keyword evidence="6 10" id="KW-0812">Transmembrane</keyword>
<comment type="similarity">
    <text evidence="2 10">Belongs to the TonB family.</text>
</comment>
<keyword evidence="7 10" id="KW-0653">Protein transport</keyword>
<feature type="region of interest" description="Disordered" evidence="11">
    <location>
        <begin position="81"/>
        <end position="131"/>
    </location>
</feature>
<dbReference type="PRINTS" id="PR01374">
    <property type="entry name" value="TONBPROTEIN"/>
</dbReference>
<dbReference type="RefSeq" id="WP_337094851.1">
    <property type="nucleotide sequence ID" value="NZ_JAPYKO010000015.1"/>
</dbReference>
<protein>
    <recommendedName>
        <fullName evidence="10">Protein TonB</fullName>
    </recommendedName>
</protein>
<keyword evidence="4 10" id="KW-1003">Cell membrane</keyword>
<dbReference type="InterPro" id="IPR051045">
    <property type="entry name" value="TonB-dependent_transducer"/>
</dbReference>
<feature type="transmembrane region" description="Helical" evidence="10">
    <location>
        <begin position="21"/>
        <end position="40"/>
    </location>
</feature>
<feature type="compositionally biased region" description="Low complexity" evidence="11">
    <location>
        <begin position="224"/>
        <end position="244"/>
    </location>
</feature>
<accession>A0ABU8KG21</accession>
<gene>
    <name evidence="13" type="ORF">O7A05_20890</name>
</gene>
<evidence type="ECO:0000256" key="4">
    <source>
        <dbReference type="ARBA" id="ARBA00022475"/>
    </source>
</evidence>
<evidence type="ECO:0000256" key="3">
    <source>
        <dbReference type="ARBA" id="ARBA00022448"/>
    </source>
</evidence>
<evidence type="ECO:0000313" key="14">
    <source>
        <dbReference type="Proteomes" id="UP001366503"/>
    </source>
</evidence>
<dbReference type="Pfam" id="PF03544">
    <property type="entry name" value="TonB_C"/>
    <property type="match status" value="1"/>
</dbReference>
<name>A0ABU8KG21_9HYPH</name>
<dbReference type="NCBIfam" id="TIGR01352">
    <property type="entry name" value="tonB_Cterm"/>
    <property type="match status" value="1"/>
</dbReference>
<keyword evidence="9 10" id="KW-0472">Membrane</keyword>
<comment type="subcellular location">
    <subcellularLocation>
        <location evidence="1 10">Cell inner membrane</location>
        <topology evidence="1 10">Single-pass membrane protein</topology>
        <orientation evidence="1 10">Periplasmic side</orientation>
    </subcellularLocation>
</comment>
<feature type="compositionally biased region" description="Basic and acidic residues" evidence="11">
    <location>
        <begin position="168"/>
        <end position="193"/>
    </location>
</feature>
<evidence type="ECO:0000256" key="11">
    <source>
        <dbReference type="SAM" id="MobiDB-lite"/>
    </source>
</evidence>
<evidence type="ECO:0000256" key="9">
    <source>
        <dbReference type="ARBA" id="ARBA00023136"/>
    </source>
</evidence>
<comment type="caution">
    <text evidence="13">The sequence shown here is derived from an EMBL/GenBank/DDBJ whole genome shotgun (WGS) entry which is preliminary data.</text>
</comment>
<dbReference type="PANTHER" id="PTHR33446:SF2">
    <property type="entry name" value="PROTEIN TONB"/>
    <property type="match status" value="1"/>
</dbReference>
<feature type="domain" description="TonB C-terminal" evidence="12">
    <location>
        <begin position="249"/>
        <end position="339"/>
    </location>
</feature>
<evidence type="ECO:0000256" key="6">
    <source>
        <dbReference type="ARBA" id="ARBA00022692"/>
    </source>
</evidence>
<keyword evidence="3 10" id="KW-0813">Transport</keyword>
<dbReference type="InterPro" id="IPR037682">
    <property type="entry name" value="TonB_C"/>
</dbReference>
<dbReference type="Gene3D" id="3.30.1150.10">
    <property type="match status" value="1"/>
</dbReference>
<evidence type="ECO:0000256" key="7">
    <source>
        <dbReference type="ARBA" id="ARBA00022927"/>
    </source>
</evidence>
<dbReference type="InterPro" id="IPR006260">
    <property type="entry name" value="TonB/TolA_C"/>
</dbReference>
<comment type="function">
    <text evidence="10">Interacts with outer membrane receptor proteins that carry out high-affinity binding and energy dependent uptake into the periplasmic space of specific substrates. It could act to transduce energy from the cytoplasmic membrane to specific energy-requiring processes in the outer membrane, resulting in the release into the periplasm of ligands bound by these outer membrane proteins.</text>
</comment>
<dbReference type="InterPro" id="IPR003538">
    <property type="entry name" value="TonB"/>
</dbReference>
<keyword evidence="5 10" id="KW-0997">Cell inner membrane</keyword>
<evidence type="ECO:0000256" key="8">
    <source>
        <dbReference type="ARBA" id="ARBA00022989"/>
    </source>
</evidence>
<feature type="region of interest" description="Disordered" evidence="11">
    <location>
        <begin position="158"/>
        <end position="253"/>
    </location>
</feature>
<evidence type="ECO:0000256" key="1">
    <source>
        <dbReference type="ARBA" id="ARBA00004383"/>
    </source>
</evidence>
<dbReference type="EMBL" id="JAPYKO010000015">
    <property type="protein sequence ID" value="MEI9404596.1"/>
    <property type="molecule type" value="Genomic_DNA"/>
</dbReference>
<keyword evidence="10" id="KW-0735">Signal-anchor</keyword>
<dbReference type="SUPFAM" id="SSF74653">
    <property type="entry name" value="TolA/TonB C-terminal domain"/>
    <property type="match status" value="1"/>
</dbReference>
<keyword evidence="8 10" id="KW-1133">Transmembrane helix</keyword>
<reference evidence="13 14" key="1">
    <citation type="submission" date="2022-12" db="EMBL/GenBank/DDBJ databases">
        <authorList>
            <person name="Muema E."/>
        </authorList>
    </citation>
    <scope>NUCLEOTIDE SEQUENCE [LARGE SCALE GENOMIC DNA]</scope>
    <source>
        <strain evidence="14">1330</strain>
    </source>
</reference>
<evidence type="ECO:0000256" key="2">
    <source>
        <dbReference type="ARBA" id="ARBA00006555"/>
    </source>
</evidence>
<dbReference type="Proteomes" id="UP001366503">
    <property type="component" value="Unassembled WGS sequence"/>
</dbReference>
<evidence type="ECO:0000259" key="12">
    <source>
        <dbReference type="PROSITE" id="PS52015"/>
    </source>
</evidence>
<proteinExistence type="inferred from homology"/>
<keyword evidence="14" id="KW-1185">Reference proteome</keyword>
<dbReference type="PROSITE" id="PS52015">
    <property type="entry name" value="TONB_CTD"/>
    <property type="match status" value="1"/>
</dbReference>
<dbReference type="PANTHER" id="PTHR33446">
    <property type="entry name" value="PROTEIN TONB-RELATED"/>
    <property type="match status" value="1"/>
</dbReference>
<sequence length="339" mass="35603">MTVAALSRISRPRFSVREASLWTSAAAIILAAHVAVTYAVQNLSFADLPDGGPPPALAVEMAPLLVAPAVPDQTAMLDMVTPEPPDAAEETEKPIDAKPVTYPASAAEQTEPVTEQPPDTDDMQESKQAPPTAIAALSEQPPLDDVVPDPVEAIAPDVVIPLPQPKPVEAEVRSQKPVEPKKKAEKKPVEKPKERVKKGKGATAKGDDHRQHRRQGGGEGGSIDAKAAAKAAAPRSSDAAPRSSVGPSRWNSSLAAWIRRHTRYPSAARSRRAEGTPSVTFTVDTSGRVVSARLARSSGDGDLDRAALGALQGASVPAPPAELGARVTRTAPFVFSLRD</sequence>
<evidence type="ECO:0000256" key="5">
    <source>
        <dbReference type="ARBA" id="ARBA00022519"/>
    </source>
</evidence>
<organism evidence="13 14">
    <name type="scientific">Mesorhizobium argentiipisi</name>
    <dbReference type="NCBI Taxonomy" id="3015175"/>
    <lineage>
        <taxon>Bacteria</taxon>
        <taxon>Pseudomonadati</taxon>
        <taxon>Pseudomonadota</taxon>
        <taxon>Alphaproteobacteria</taxon>
        <taxon>Hyphomicrobiales</taxon>
        <taxon>Phyllobacteriaceae</taxon>
        <taxon>Mesorhizobium</taxon>
    </lineage>
</organism>